<dbReference type="Proteomes" id="UP000190285">
    <property type="component" value="Unassembled WGS sequence"/>
</dbReference>
<dbReference type="Pfam" id="PF00078">
    <property type="entry name" value="RVT_1"/>
    <property type="match status" value="1"/>
</dbReference>
<name>A0A1T5MYT3_9FIRM</name>
<keyword evidence="3" id="KW-1185">Reference proteome</keyword>
<gene>
    <name evidence="2" type="ORF">SAMN02194393_05563</name>
</gene>
<keyword evidence="2" id="KW-0548">Nucleotidyltransferase</keyword>
<dbReference type="CDD" id="cd01651">
    <property type="entry name" value="RT_G2_intron"/>
    <property type="match status" value="1"/>
</dbReference>
<sequence length="421" mass="48884">MKKWYSLIDKIYRKENLKLAFKRVKRNNGAPGIDGETVSDFALKLEKNIEFLHGGLKTNKYKPSPVRRVEIEKPDGGVRLLGIPTVKDRVVQQAIVNVIEPIFDEAFHPSSYGYRPKRSQHQAVAKAERFMNKYGLINVVDMDLSKCFDTLDHEIMIKAVGEKISDGSVLDLIKKFLKAGVMHSDNFSKTEIGSPQGGVISPLLSNIYLNQFDQRMKAKDIRIVRYADDILVFAKDKKTVGDYKVYATKVLEEELKLTVNKGKTKLTSVHEGVEFLGFIIYEKWTVVNPKRIKRFKDKIRRKTVRGTGRKIEDIIKDLNPVLRGWINYYRVANIKSLMRELMKWIRRRLRMIKMKQWKTYKAMHKEMRKQGIKGSGEKMAVTKWKNSNVHIIHMLLPNKLFEELGLIDLTKYEVGLLSNYY</sequence>
<dbReference type="OrthoDB" id="9793236at2"/>
<keyword evidence="2" id="KW-0808">Transferase</keyword>
<evidence type="ECO:0000259" key="1">
    <source>
        <dbReference type="PROSITE" id="PS50878"/>
    </source>
</evidence>
<dbReference type="InterPro" id="IPR013597">
    <property type="entry name" value="Mat_intron_G2"/>
</dbReference>
<dbReference type="InterPro" id="IPR043128">
    <property type="entry name" value="Rev_trsase/Diguanyl_cyclase"/>
</dbReference>
<accession>A0A1T5MYT3</accession>
<dbReference type="Gene3D" id="3.30.70.270">
    <property type="match status" value="1"/>
</dbReference>
<dbReference type="SUPFAM" id="SSF56672">
    <property type="entry name" value="DNA/RNA polymerases"/>
    <property type="match status" value="1"/>
</dbReference>
<protein>
    <submittedName>
        <fullName evidence="2">RNA-directed DNA polymerase</fullName>
    </submittedName>
</protein>
<dbReference type="STRING" id="36842.SAMN02194393_05563"/>
<dbReference type="PANTHER" id="PTHR34047:SF8">
    <property type="entry name" value="PROTEIN YKFC"/>
    <property type="match status" value="1"/>
</dbReference>
<evidence type="ECO:0000313" key="2">
    <source>
        <dbReference type="EMBL" id="SKC92998.1"/>
    </source>
</evidence>
<dbReference type="RefSeq" id="WP_079496100.1">
    <property type="nucleotide sequence ID" value="NZ_FUZT01000035.1"/>
</dbReference>
<organism evidence="2 3">
    <name type="scientific">Maledivibacter halophilus</name>
    <dbReference type="NCBI Taxonomy" id="36842"/>
    <lineage>
        <taxon>Bacteria</taxon>
        <taxon>Bacillati</taxon>
        <taxon>Bacillota</taxon>
        <taxon>Clostridia</taxon>
        <taxon>Peptostreptococcales</taxon>
        <taxon>Caminicellaceae</taxon>
        <taxon>Maledivibacter</taxon>
    </lineage>
</organism>
<dbReference type="PROSITE" id="PS50878">
    <property type="entry name" value="RT_POL"/>
    <property type="match status" value="1"/>
</dbReference>
<dbReference type="GO" id="GO:0003964">
    <property type="term" value="F:RNA-directed DNA polymerase activity"/>
    <property type="evidence" value="ECO:0007669"/>
    <property type="project" value="UniProtKB-KW"/>
</dbReference>
<evidence type="ECO:0000313" key="3">
    <source>
        <dbReference type="Proteomes" id="UP000190285"/>
    </source>
</evidence>
<feature type="domain" description="Reverse transcriptase" evidence="1">
    <location>
        <begin position="52"/>
        <end position="280"/>
    </location>
</feature>
<dbReference type="EMBL" id="FUZT01000035">
    <property type="protein sequence ID" value="SKC92998.1"/>
    <property type="molecule type" value="Genomic_DNA"/>
</dbReference>
<dbReference type="Pfam" id="PF08388">
    <property type="entry name" value="GIIM"/>
    <property type="match status" value="1"/>
</dbReference>
<proteinExistence type="predicted"/>
<dbReference type="NCBIfam" id="TIGR04416">
    <property type="entry name" value="group_II_RT_mat"/>
    <property type="match status" value="1"/>
</dbReference>
<reference evidence="2 3" key="1">
    <citation type="submission" date="2017-02" db="EMBL/GenBank/DDBJ databases">
        <authorList>
            <person name="Peterson S.W."/>
        </authorList>
    </citation>
    <scope>NUCLEOTIDE SEQUENCE [LARGE SCALE GENOMIC DNA]</scope>
    <source>
        <strain evidence="2 3">M1</strain>
    </source>
</reference>
<dbReference type="InterPro" id="IPR030931">
    <property type="entry name" value="Group_II_RT_mat"/>
</dbReference>
<dbReference type="InterPro" id="IPR000477">
    <property type="entry name" value="RT_dom"/>
</dbReference>
<dbReference type="InterPro" id="IPR043502">
    <property type="entry name" value="DNA/RNA_pol_sf"/>
</dbReference>
<keyword evidence="2" id="KW-0695">RNA-directed DNA polymerase</keyword>
<dbReference type="AlphaFoldDB" id="A0A1T5MYT3"/>
<dbReference type="PANTHER" id="PTHR34047">
    <property type="entry name" value="NUCLEAR INTRON MATURASE 1, MITOCHONDRIAL-RELATED"/>
    <property type="match status" value="1"/>
</dbReference>
<dbReference type="InterPro" id="IPR051083">
    <property type="entry name" value="GrpII_Intron_Splice-Mob/Def"/>
</dbReference>